<protein>
    <recommendedName>
        <fullName evidence="3">CCHC-type domain-containing protein</fullName>
    </recommendedName>
</protein>
<sequence>MSSTWPNKIRSLGAGMQTDSHTLIQCQSFLSCKPDEKRRHVLEKRVCFNCLRGGHIAVQCVSRFQCQHCGELHHTLLPLADNGGKVDTIPDTDNVSAVGFQDDAADCQYRRRQKSADQQRAIRHAAHWLLFIRCTCNCSTEQLTDTHLFDKSIGRQKANSHYLLTRNEDQRSARSSRDVRRRGGQECVTQAPTLGRMSRYCLPGVFFRGAACTHGTLGGDLAILLVERLSQDSIHVPIIAFDTSDQVSLDRRMNKVTRLMAVLFVHKEEEYITWTQVDLKQGFQKCSLYREQPILAVATLIKEVYKCPHIILVTSNALKVLLSEAMLCTEPVRSPAGSLPGFQQGGIVPDEALWSAGFLGDLPLTLALAFHASLASPTSAAQTPALRLARHETRIRKCHIWMTCAMGTNRKNKIQADDTVTDGRLFEYFVSKDLKTVSYPDLRDACRHRQFWVSEPASFLVLPEAYSCHQIFGLFEDPMGDYRFQDNNPEPMTLRSFGMRCWLTSRSLEYRQLRQRNNSLVSDAKGRIPAHVFHEL</sequence>
<organism evidence="4 5">
    <name type="scientific">Dryococelus australis</name>
    <dbReference type="NCBI Taxonomy" id="614101"/>
    <lineage>
        <taxon>Eukaryota</taxon>
        <taxon>Metazoa</taxon>
        <taxon>Ecdysozoa</taxon>
        <taxon>Arthropoda</taxon>
        <taxon>Hexapoda</taxon>
        <taxon>Insecta</taxon>
        <taxon>Pterygota</taxon>
        <taxon>Neoptera</taxon>
        <taxon>Polyneoptera</taxon>
        <taxon>Phasmatodea</taxon>
        <taxon>Verophasmatodea</taxon>
        <taxon>Anareolatae</taxon>
        <taxon>Phasmatidae</taxon>
        <taxon>Eurycanthinae</taxon>
        <taxon>Dryococelus</taxon>
    </lineage>
</organism>
<keyword evidence="1" id="KW-0862">Zinc</keyword>
<accession>A0ABQ9H1A5</accession>
<proteinExistence type="predicted"/>
<dbReference type="PROSITE" id="PS50158">
    <property type="entry name" value="ZF_CCHC"/>
    <property type="match status" value="1"/>
</dbReference>
<dbReference type="InterPro" id="IPR036875">
    <property type="entry name" value="Znf_CCHC_sf"/>
</dbReference>
<keyword evidence="1" id="KW-0479">Metal-binding</keyword>
<feature type="region of interest" description="Disordered" evidence="2">
    <location>
        <begin position="166"/>
        <end position="185"/>
    </location>
</feature>
<evidence type="ECO:0000313" key="5">
    <source>
        <dbReference type="Proteomes" id="UP001159363"/>
    </source>
</evidence>
<dbReference type="SUPFAM" id="SSF57756">
    <property type="entry name" value="Retrovirus zinc finger-like domains"/>
    <property type="match status" value="1"/>
</dbReference>
<keyword evidence="1" id="KW-0863">Zinc-finger</keyword>
<keyword evidence="5" id="KW-1185">Reference proteome</keyword>
<comment type="caution">
    <text evidence="4">The sequence shown here is derived from an EMBL/GenBank/DDBJ whole genome shotgun (WGS) entry which is preliminary data.</text>
</comment>
<evidence type="ECO:0000256" key="2">
    <source>
        <dbReference type="SAM" id="MobiDB-lite"/>
    </source>
</evidence>
<name>A0ABQ9H1A5_9NEOP</name>
<dbReference type="EMBL" id="JARBHB010000008">
    <property type="protein sequence ID" value="KAJ8878084.1"/>
    <property type="molecule type" value="Genomic_DNA"/>
</dbReference>
<gene>
    <name evidence="4" type="ORF">PR048_022551</name>
</gene>
<feature type="domain" description="CCHC-type" evidence="3">
    <location>
        <begin position="47"/>
        <end position="60"/>
    </location>
</feature>
<reference evidence="4 5" key="1">
    <citation type="submission" date="2023-02" db="EMBL/GenBank/DDBJ databases">
        <title>LHISI_Scaffold_Assembly.</title>
        <authorList>
            <person name="Stuart O.P."/>
            <person name="Cleave R."/>
            <person name="Magrath M.J.L."/>
            <person name="Mikheyev A.S."/>
        </authorList>
    </citation>
    <scope>NUCLEOTIDE SEQUENCE [LARGE SCALE GENOMIC DNA]</scope>
    <source>
        <strain evidence="4">Daus_M_001</strain>
        <tissue evidence="4">Leg muscle</tissue>
    </source>
</reference>
<evidence type="ECO:0000259" key="3">
    <source>
        <dbReference type="PROSITE" id="PS50158"/>
    </source>
</evidence>
<feature type="compositionally biased region" description="Basic and acidic residues" evidence="2">
    <location>
        <begin position="166"/>
        <end position="184"/>
    </location>
</feature>
<evidence type="ECO:0000313" key="4">
    <source>
        <dbReference type="EMBL" id="KAJ8878084.1"/>
    </source>
</evidence>
<dbReference type="Proteomes" id="UP001159363">
    <property type="component" value="Chromosome 7"/>
</dbReference>
<dbReference type="InterPro" id="IPR001878">
    <property type="entry name" value="Znf_CCHC"/>
</dbReference>
<evidence type="ECO:0000256" key="1">
    <source>
        <dbReference type="PROSITE-ProRule" id="PRU00047"/>
    </source>
</evidence>